<dbReference type="PANTHER" id="PTHR33048">
    <property type="entry name" value="PTH11-LIKE INTEGRAL MEMBRANE PROTEIN (AFU_ORTHOLOGUE AFUA_5G11245)"/>
    <property type="match status" value="1"/>
</dbReference>
<dbReference type="STRING" id="694270.A0A395S2H1"/>
<dbReference type="Pfam" id="PF20684">
    <property type="entry name" value="Fung_rhodopsin"/>
    <property type="match status" value="1"/>
</dbReference>
<keyword evidence="2 6" id="KW-0812">Transmembrane</keyword>
<feature type="transmembrane region" description="Helical" evidence="6">
    <location>
        <begin position="100"/>
        <end position="125"/>
    </location>
</feature>
<feature type="transmembrane region" description="Helical" evidence="6">
    <location>
        <begin position="137"/>
        <end position="160"/>
    </location>
</feature>
<feature type="transmembrane region" description="Helical" evidence="6">
    <location>
        <begin position="59"/>
        <end position="80"/>
    </location>
</feature>
<dbReference type="OrthoDB" id="10017208at2759"/>
<comment type="caution">
    <text evidence="8">The sequence shown here is derived from an EMBL/GenBank/DDBJ whole genome shotgun (WGS) entry which is preliminary data.</text>
</comment>
<evidence type="ECO:0000313" key="8">
    <source>
        <dbReference type="EMBL" id="RGP66588.1"/>
    </source>
</evidence>
<comment type="similarity">
    <text evidence="5">Belongs to the SAT4 family.</text>
</comment>
<proteinExistence type="inferred from homology"/>
<evidence type="ECO:0000256" key="4">
    <source>
        <dbReference type="ARBA" id="ARBA00023136"/>
    </source>
</evidence>
<feature type="domain" description="Rhodopsin" evidence="7">
    <location>
        <begin position="41"/>
        <end position="282"/>
    </location>
</feature>
<reference evidence="8 9" key="1">
    <citation type="journal article" date="2018" name="PLoS Pathog.">
        <title>Evolution of structural diversity of trichothecenes, a family of toxins produced by plant pathogenic and entomopathogenic fungi.</title>
        <authorList>
            <person name="Proctor R.H."/>
            <person name="McCormick S.P."/>
            <person name="Kim H.S."/>
            <person name="Cardoza R.E."/>
            <person name="Stanley A.M."/>
            <person name="Lindo L."/>
            <person name="Kelly A."/>
            <person name="Brown D.W."/>
            <person name="Lee T."/>
            <person name="Vaughan M.M."/>
            <person name="Alexander N.J."/>
            <person name="Busman M."/>
            <person name="Gutierrez S."/>
        </authorList>
    </citation>
    <scope>NUCLEOTIDE SEQUENCE [LARGE SCALE GENOMIC DNA]</scope>
    <source>
        <strain evidence="8 9">NRRL 20695</strain>
    </source>
</reference>
<sequence length="373" mass="40719">MPAPPPFVVNTDPERVAESQTALIIGVIAAVNFVALSVVAARTYTRLVISKSPGTQDVLMVLSACTGLVGTIILILQIPHGLGKHADTIERADFTIFSKYSFIITVVPLLGGIGLLKISIALELIKYNGNSWQWYRISLWCMIGFVIAYTIEAWLSFILFCNPVSRQWDLSIEGSCYPVSTFIAFGLANSAFNIFTDIAFATLPIPLVWSLKMPLKTRIYLVVVLSLGYVAAVMGVVKAVSQMKYDPAGDNTFLYDIQFWGLLQLNVGTIAACAPSLRPLVKNILRLRSVTPAYGYGYSDYGQRQDSLPLSTIGGTGASSTVRRGDQTGNTKHRHNLKNAIYVDTVFELKNSSQTAILDSESTERTKVQGSST</sequence>
<keyword evidence="4 6" id="KW-0472">Membrane</keyword>
<evidence type="ECO:0000259" key="7">
    <source>
        <dbReference type="Pfam" id="PF20684"/>
    </source>
</evidence>
<evidence type="ECO:0000256" key="6">
    <source>
        <dbReference type="SAM" id="Phobius"/>
    </source>
</evidence>
<evidence type="ECO:0000256" key="5">
    <source>
        <dbReference type="ARBA" id="ARBA00038359"/>
    </source>
</evidence>
<evidence type="ECO:0000313" key="9">
    <source>
        <dbReference type="Proteomes" id="UP000266234"/>
    </source>
</evidence>
<keyword evidence="9" id="KW-1185">Reference proteome</keyword>
<organism evidence="8 9">
    <name type="scientific">Fusarium longipes</name>
    <dbReference type="NCBI Taxonomy" id="694270"/>
    <lineage>
        <taxon>Eukaryota</taxon>
        <taxon>Fungi</taxon>
        <taxon>Dikarya</taxon>
        <taxon>Ascomycota</taxon>
        <taxon>Pezizomycotina</taxon>
        <taxon>Sordariomycetes</taxon>
        <taxon>Hypocreomycetidae</taxon>
        <taxon>Hypocreales</taxon>
        <taxon>Nectriaceae</taxon>
        <taxon>Fusarium</taxon>
    </lineage>
</organism>
<dbReference type="InterPro" id="IPR052337">
    <property type="entry name" value="SAT4-like"/>
</dbReference>
<dbReference type="EMBL" id="PXOG01000219">
    <property type="protein sequence ID" value="RGP66588.1"/>
    <property type="molecule type" value="Genomic_DNA"/>
</dbReference>
<name>A0A395S2H1_9HYPO</name>
<keyword evidence="3 6" id="KW-1133">Transmembrane helix</keyword>
<feature type="transmembrane region" description="Helical" evidence="6">
    <location>
        <begin position="180"/>
        <end position="207"/>
    </location>
</feature>
<comment type="subcellular location">
    <subcellularLocation>
        <location evidence="1">Membrane</location>
        <topology evidence="1">Multi-pass membrane protein</topology>
    </subcellularLocation>
</comment>
<feature type="transmembrane region" description="Helical" evidence="6">
    <location>
        <begin position="257"/>
        <end position="277"/>
    </location>
</feature>
<dbReference type="PANTHER" id="PTHR33048:SF167">
    <property type="entry name" value="INTEGRAL MEMBRANE PROTEIN"/>
    <property type="match status" value="1"/>
</dbReference>
<accession>A0A395S2H1</accession>
<dbReference type="InterPro" id="IPR049326">
    <property type="entry name" value="Rhodopsin_dom_fungi"/>
</dbReference>
<protein>
    <submittedName>
        <fullName evidence="8">Integral membrane</fullName>
    </submittedName>
</protein>
<feature type="transmembrane region" description="Helical" evidence="6">
    <location>
        <begin position="219"/>
        <end position="237"/>
    </location>
</feature>
<evidence type="ECO:0000256" key="3">
    <source>
        <dbReference type="ARBA" id="ARBA00022989"/>
    </source>
</evidence>
<feature type="transmembrane region" description="Helical" evidence="6">
    <location>
        <begin position="20"/>
        <end position="39"/>
    </location>
</feature>
<dbReference type="GO" id="GO:0016020">
    <property type="term" value="C:membrane"/>
    <property type="evidence" value="ECO:0007669"/>
    <property type="project" value="UniProtKB-SubCell"/>
</dbReference>
<evidence type="ECO:0000256" key="2">
    <source>
        <dbReference type="ARBA" id="ARBA00022692"/>
    </source>
</evidence>
<dbReference type="AlphaFoldDB" id="A0A395S2H1"/>
<dbReference type="Proteomes" id="UP000266234">
    <property type="component" value="Unassembled WGS sequence"/>
</dbReference>
<gene>
    <name evidence="8" type="ORF">FLONG3_8784</name>
</gene>
<evidence type="ECO:0000256" key="1">
    <source>
        <dbReference type="ARBA" id="ARBA00004141"/>
    </source>
</evidence>